<protein>
    <submittedName>
        <fullName evidence="1">Uncharacterized protein</fullName>
    </submittedName>
</protein>
<dbReference type="EMBL" id="JASBWU010000004">
    <property type="protein sequence ID" value="KAJ9122232.1"/>
    <property type="molecule type" value="Genomic_DNA"/>
</dbReference>
<comment type="caution">
    <text evidence="1">The sequence shown here is derived from an EMBL/GenBank/DDBJ whole genome shotgun (WGS) entry which is preliminary data.</text>
</comment>
<organism evidence="1 2">
    <name type="scientific">Naganishia vaughanmartiniae</name>
    <dbReference type="NCBI Taxonomy" id="1424756"/>
    <lineage>
        <taxon>Eukaryota</taxon>
        <taxon>Fungi</taxon>
        <taxon>Dikarya</taxon>
        <taxon>Basidiomycota</taxon>
        <taxon>Agaricomycotina</taxon>
        <taxon>Tremellomycetes</taxon>
        <taxon>Filobasidiales</taxon>
        <taxon>Filobasidiaceae</taxon>
        <taxon>Naganishia</taxon>
    </lineage>
</organism>
<accession>A0ACC2XG47</accession>
<sequence length="471" mass="50034">MKLLAFIISVAAFFLPLTISAPLEPRALQPAFDPFYVPPSGWESQPVGTILNTRIIVPASVGLFPNVGLQGWQLLYRTQGANGEPLATVTTILKPLGAKTDRLLAYTFAEDGNNRKCAPSYNRKPLFLGFPETSQTYLLVQLDSVRFLAVQENLIVTIESFIVYSALAEGWTITIQDYEGPNAAFIAGRLEGRGVLDGIRATLKFPKLGLTNPKIAIWGYSGGGAASGWAAALQPSYAPELNLIGVAQGGTPANLTATAEYINGGASAGFVFASIAGVSDAYPDFKSRVNQLATPAGLSELAKVRQRCAPANILAYLNQDILSTKYFTSGAATLTDPVIQGTLANLVLGPQVADTPRVPLYVYHAVNDDIVPYPPASVMANSYCSNGATIEFVSDVSPSTQHFTMELLHFPKVIDWLKGRFDGTINPSGCTFTNISQTLLGSEQVATSVGGMQMAAALDASYALLAGSPLN</sequence>
<proteinExistence type="predicted"/>
<reference evidence="1" key="1">
    <citation type="submission" date="2023-04" db="EMBL/GenBank/DDBJ databases">
        <title>Draft Genome sequencing of Naganishia species isolated from polar environments using Oxford Nanopore Technology.</title>
        <authorList>
            <person name="Leo P."/>
            <person name="Venkateswaran K."/>
        </authorList>
    </citation>
    <scope>NUCLEOTIDE SEQUENCE</scope>
    <source>
        <strain evidence="1">MNA-CCFEE 5425</strain>
    </source>
</reference>
<name>A0ACC2XG47_9TREE</name>
<evidence type="ECO:0000313" key="2">
    <source>
        <dbReference type="Proteomes" id="UP001243375"/>
    </source>
</evidence>
<dbReference type="Proteomes" id="UP001243375">
    <property type="component" value="Unassembled WGS sequence"/>
</dbReference>
<keyword evidence="2" id="KW-1185">Reference proteome</keyword>
<gene>
    <name evidence="1" type="ORF">QFC22_001651</name>
</gene>
<evidence type="ECO:0000313" key="1">
    <source>
        <dbReference type="EMBL" id="KAJ9122232.1"/>
    </source>
</evidence>